<evidence type="ECO:0000256" key="6">
    <source>
        <dbReference type="ARBA" id="ARBA00023136"/>
    </source>
</evidence>
<feature type="disulfide bond" evidence="8">
    <location>
        <begin position="1231"/>
        <end position="1240"/>
    </location>
</feature>
<evidence type="ECO:0000256" key="8">
    <source>
        <dbReference type="PROSITE-ProRule" id="PRU00076"/>
    </source>
</evidence>
<comment type="caution">
    <text evidence="13">The sequence shown here is derived from an EMBL/GenBank/DDBJ whole genome shotgun (WGS) entry which is preliminary data.</text>
</comment>
<evidence type="ECO:0000259" key="11">
    <source>
        <dbReference type="PROSITE" id="PS50026"/>
    </source>
</evidence>
<dbReference type="Pfam" id="PF00057">
    <property type="entry name" value="Ldl_recept_a"/>
    <property type="match status" value="1"/>
</dbReference>
<feature type="transmembrane region" description="Helical" evidence="10">
    <location>
        <begin position="1499"/>
        <end position="1518"/>
    </location>
</feature>
<organism evidence="13 15">
    <name type="scientific">Adineta ricciae</name>
    <name type="common">Rotifer</name>
    <dbReference type="NCBI Taxonomy" id="249248"/>
    <lineage>
        <taxon>Eukaryota</taxon>
        <taxon>Metazoa</taxon>
        <taxon>Spiralia</taxon>
        <taxon>Gnathifera</taxon>
        <taxon>Rotifera</taxon>
        <taxon>Eurotatoria</taxon>
        <taxon>Bdelloidea</taxon>
        <taxon>Adinetida</taxon>
        <taxon>Adinetidae</taxon>
        <taxon>Adineta</taxon>
    </lineage>
</organism>
<dbReference type="PANTHER" id="PTHR24049">
    <property type="entry name" value="CRUMBS FAMILY MEMBER"/>
    <property type="match status" value="1"/>
</dbReference>
<sequence length="1580" mass="183872">MFYLKYVWSLTFLHFTYATLKFNLYYTDSISNTSLQYNCLRIVTSTRGRNTNNQQKFRLNPETDTINLEIMSYCMNEFSPSFHIEEKTDDDKKFTFYDLSKKNITSEQLYLWSAPIDLIEKYQSYLNKQSEANEIFYNCTLPRFGLQCQYEFISSHSNYSSIHELIHKYYTTNIYNSASLTCYKHLECYHGSNLVCLDWIDICNGHIDCIDNGIDEEYCWQLVINPCNENEFQCHNGQCIPKIFYQDDKNIFDCVDASDEILSYRNLPNLCHTREPTFGCEDRICKEGLSTSSCVNKRKPLPMNTIFSIRDNSTSDDCWFAIRCMFDRLYSKELFCQKVYAERTHRNTLLDTCPEILFVPNYPILFGDTYIIMYKNQLKELSNDSFLSPYIFSNSSFRYDSSLNILSEIHFKSNPFEISTGNTDSELIIQYYQYLDDVYGNLKRHRLYLDCASINCNRSHIYQCTNSSKYILLHRLFDINVDCPHKDDENMSIMKTNPNLKEQLQKSHFYCHAGNKYLSPGLINNNICDCPDNVLGLCVDENVGDEDITREILFPTVCDGFQELLPILIENQNHTDETECQQWECDNVYTHCDGVWNCDNGADETGCDQISRLMCSINQHLCVSISTYKLTCVDLSRINDGKLDCIGGTDEPRRTMHLPQPSGLKRYAYIFTCMNHTVSPDLLPFMLCNGHTVCKYEDDEKFCDTDQTNFAHRGICLSNNIYYGSHAEKFLCGFVTIKYKRAYIFFKLDNVINLPKRISEDSIDHSSLASQLKFHCHRGLNLRVWPNNDRICLCPPSYYGDDCQYQNQRISLVIKFRALSDSWRIEFAIIISLIDNSDDRIVHSYERITYLSLKDCKTKFHFYLLYSTRPKDSMKNYSIHIDFYERKTLNHRGSLLYPILFPFLPVYRLALIVDIPPASNIQSQICSKNQCKHGKCIKYVNNLDFCQCKEGWYGRDCTKRYIHTCSSDSLSIGISANQRSICVCPPNKFGPRCLLSINTMCQSNHQTTCQHGGQCVPTNPEMISNQEFTCVCESNYSGDRCETIDTVISLSFHTDILLSHELYIHFIRIMNNLTHQRSTTARSLTVKEDLINITWPQPFHIVFIDISNKSYYLVAVENIYIPSRNINKMIKSSDRCLHINEFSLNKTLVQWHIRRVKYYHLLCQNQSVNFPCFYDDLQICLCYQYGGKRLANCFNFDHNMTFNCEGQSECENHGKCFEDQSECPTTSICLCPPCYFGQRCQLTTKGSGLSLDVILGYQILPNLNINNQPFIIKLNYALAIIFLILGFLNGILSLMTFLNKTICKVGCGLYLLTLSIISLLITIFFGLKFFILLYSHMSILRNETFLRHQCYIFDFSLRLFLSISQWLNACIAIERTITVINGVNFDKEKSKKTAQIIIISLFIITGSSCIHDLIYRELITEIKSDDTRLNQFWCVVRYSSKLEIYNSLIHTFHIIGPFIINLASVVILILKKTRQESNLHKQQSYKLILRKTIKEHRNLLTAPIVLVILGIPRIILIFVSKCMKSSNDAWLFLTGYFISLIPPMLIFLIFILPSTFYKEIFYKTFKPHIFNILRWFGLIQ</sequence>
<feature type="transmembrane region" description="Helical" evidence="10">
    <location>
        <begin position="1276"/>
        <end position="1297"/>
    </location>
</feature>
<dbReference type="PANTHER" id="PTHR24049:SF35">
    <property type="entry name" value="EGF-LIKE DOMAIN-CONTAINING PROTEIN"/>
    <property type="match status" value="1"/>
</dbReference>
<evidence type="ECO:0000313" key="15">
    <source>
        <dbReference type="Proteomes" id="UP000663828"/>
    </source>
</evidence>
<accession>A0A815KW03</accession>
<dbReference type="Proteomes" id="UP000663852">
    <property type="component" value="Unassembled WGS sequence"/>
</dbReference>
<dbReference type="InterPro" id="IPR051022">
    <property type="entry name" value="Notch_Cell-Fate_Det"/>
</dbReference>
<dbReference type="InterPro" id="IPR000742">
    <property type="entry name" value="EGF"/>
</dbReference>
<evidence type="ECO:0000256" key="1">
    <source>
        <dbReference type="ARBA" id="ARBA00004370"/>
    </source>
</evidence>
<dbReference type="PROSITE" id="PS01186">
    <property type="entry name" value="EGF_2"/>
    <property type="match status" value="1"/>
</dbReference>
<dbReference type="GO" id="GO:0016020">
    <property type="term" value="C:membrane"/>
    <property type="evidence" value="ECO:0007669"/>
    <property type="project" value="UniProtKB-SubCell"/>
</dbReference>
<reference evidence="13" key="1">
    <citation type="submission" date="2021-02" db="EMBL/GenBank/DDBJ databases">
        <authorList>
            <person name="Nowell W R."/>
        </authorList>
    </citation>
    <scope>NUCLEOTIDE SEQUENCE</scope>
</reference>
<keyword evidence="4" id="KW-0677">Repeat</keyword>
<feature type="transmembrane region" description="Helical" evidence="10">
    <location>
        <begin position="1355"/>
        <end position="1373"/>
    </location>
</feature>
<dbReference type="Gene3D" id="2.10.25.10">
    <property type="entry name" value="Laminin"/>
    <property type="match status" value="2"/>
</dbReference>
<feature type="domain" description="G-protein coupled receptors family 1 profile" evidence="12">
    <location>
        <begin position="1288"/>
        <end position="1550"/>
    </location>
</feature>
<feature type="transmembrane region" description="Helical" evidence="10">
    <location>
        <begin position="1448"/>
        <end position="1470"/>
    </location>
</feature>
<dbReference type="SUPFAM" id="SSF81321">
    <property type="entry name" value="Family A G protein-coupled receptor-like"/>
    <property type="match status" value="1"/>
</dbReference>
<dbReference type="PROSITE" id="PS50262">
    <property type="entry name" value="G_PROTEIN_RECEP_F1_2"/>
    <property type="match status" value="1"/>
</dbReference>
<keyword evidence="3 10" id="KW-0812">Transmembrane</keyword>
<feature type="transmembrane region" description="Helical" evidence="10">
    <location>
        <begin position="1309"/>
        <end position="1335"/>
    </location>
</feature>
<dbReference type="InterPro" id="IPR036055">
    <property type="entry name" value="LDL_receptor-like_sf"/>
</dbReference>
<keyword evidence="5 10" id="KW-1133">Transmembrane helix</keyword>
<feature type="disulfide bond" evidence="8">
    <location>
        <begin position="948"/>
        <end position="957"/>
    </location>
</feature>
<evidence type="ECO:0000313" key="13">
    <source>
        <dbReference type="EMBL" id="CAF1398188.1"/>
    </source>
</evidence>
<keyword evidence="6 10" id="KW-0472">Membrane</keyword>
<evidence type="ECO:0000256" key="10">
    <source>
        <dbReference type="SAM" id="Phobius"/>
    </source>
</evidence>
<dbReference type="Gene3D" id="1.20.1070.10">
    <property type="entry name" value="Rhodopsin 7-helix transmembrane proteins"/>
    <property type="match status" value="1"/>
</dbReference>
<dbReference type="Gene3D" id="4.10.400.10">
    <property type="entry name" value="Low-density Lipoprotein Receptor"/>
    <property type="match status" value="1"/>
</dbReference>
<feature type="domain" description="EGF-like" evidence="11">
    <location>
        <begin position="922"/>
        <end position="958"/>
    </location>
</feature>
<keyword evidence="2 8" id="KW-0245">EGF-like domain</keyword>
<dbReference type="EMBL" id="CAJNOJ010000844">
    <property type="protein sequence ID" value="CAF1528194.1"/>
    <property type="molecule type" value="Genomic_DNA"/>
</dbReference>
<evidence type="ECO:0000256" key="2">
    <source>
        <dbReference type="ARBA" id="ARBA00022536"/>
    </source>
</evidence>
<name>A0A815KW03_ADIRI</name>
<dbReference type="SUPFAM" id="SSF57196">
    <property type="entry name" value="EGF/Laminin"/>
    <property type="match status" value="1"/>
</dbReference>
<keyword evidence="7 8" id="KW-1015">Disulfide bond</keyword>
<dbReference type="CDD" id="cd00112">
    <property type="entry name" value="LDLa"/>
    <property type="match status" value="1"/>
</dbReference>
<dbReference type="SUPFAM" id="SSF57424">
    <property type="entry name" value="LDL receptor-like module"/>
    <property type="match status" value="1"/>
</dbReference>
<feature type="disulfide bond" evidence="9">
    <location>
        <begin position="227"/>
        <end position="239"/>
    </location>
</feature>
<dbReference type="Pfam" id="PF00001">
    <property type="entry name" value="7tm_1"/>
    <property type="match status" value="1"/>
</dbReference>
<dbReference type="Proteomes" id="UP000663828">
    <property type="component" value="Unassembled WGS sequence"/>
</dbReference>
<dbReference type="OrthoDB" id="10014052at2759"/>
<feature type="disulfide bond" evidence="8">
    <location>
        <begin position="926"/>
        <end position="936"/>
    </location>
</feature>
<evidence type="ECO:0000256" key="7">
    <source>
        <dbReference type="ARBA" id="ARBA00023157"/>
    </source>
</evidence>
<feature type="transmembrane region" description="Helical" evidence="10">
    <location>
        <begin position="1394"/>
        <end position="1414"/>
    </location>
</feature>
<dbReference type="PROSITE" id="PS00022">
    <property type="entry name" value="EGF_1"/>
    <property type="match status" value="4"/>
</dbReference>
<feature type="domain" description="EGF-like" evidence="11">
    <location>
        <begin position="997"/>
        <end position="1042"/>
    </location>
</feature>
<keyword evidence="15" id="KW-1185">Reference proteome</keyword>
<dbReference type="InterPro" id="IPR000276">
    <property type="entry name" value="GPCR_Rhodpsn"/>
</dbReference>
<dbReference type="GO" id="GO:0004930">
    <property type="term" value="F:G protein-coupled receptor activity"/>
    <property type="evidence" value="ECO:0007669"/>
    <property type="project" value="InterPro"/>
</dbReference>
<dbReference type="PROSITE" id="PS50068">
    <property type="entry name" value="LDLRA_2"/>
    <property type="match status" value="1"/>
</dbReference>
<dbReference type="InterPro" id="IPR017452">
    <property type="entry name" value="GPCR_Rhodpsn_7TM"/>
</dbReference>
<gene>
    <name evidence="14" type="ORF">EDS130_LOCUS44361</name>
    <name evidence="13" type="ORF">XAT740_LOCUS33988</name>
</gene>
<dbReference type="PROSITE" id="PS50026">
    <property type="entry name" value="EGF_3"/>
    <property type="match status" value="3"/>
</dbReference>
<dbReference type="SMART" id="SM00192">
    <property type="entry name" value="LDLa"/>
    <property type="match status" value="4"/>
</dbReference>
<proteinExistence type="predicted"/>
<dbReference type="InterPro" id="IPR002172">
    <property type="entry name" value="LDrepeatLR_classA_rpt"/>
</dbReference>
<dbReference type="SMART" id="SM00181">
    <property type="entry name" value="EGF"/>
    <property type="match status" value="4"/>
</dbReference>
<evidence type="ECO:0000256" key="3">
    <source>
        <dbReference type="ARBA" id="ARBA00022692"/>
    </source>
</evidence>
<feature type="domain" description="EGF-like" evidence="11">
    <location>
        <begin position="1200"/>
        <end position="1241"/>
    </location>
</feature>
<evidence type="ECO:0000313" key="14">
    <source>
        <dbReference type="EMBL" id="CAF1528194.1"/>
    </source>
</evidence>
<dbReference type="EMBL" id="CAJNOR010003286">
    <property type="protein sequence ID" value="CAF1398188.1"/>
    <property type="molecule type" value="Genomic_DNA"/>
</dbReference>
<comment type="subcellular location">
    <subcellularLocation>
        <location evidence="1">Membrane</location>
    </subcellularLocation>
</comment>
<feature type="disulfide bond" evidence="8">
    <location>
        <begin position="1032"/>
        <end position="1041"/>
    </location>
</feature>
<evidence type="ECO:0000256" key="9">
    <source>
        <dbReference type="PROSITE-ProRule" id="PRU00124"/>
    </source>
</evidence>
<comment type="caution">
    <text evidence="8">Lacks conserved residue(s) required for the propagation of feature annotation.</text>
</comment>
<feature type="transmembrane region" description="Helical" evidence="10">
    <location>
        <begin position="1530"/>
        <end position="1552"/>
    </location>
</feature>
<evidence type="ECO:0000256" key="4">
    <source>
        <dbReference type="ARBA" id="ARBA00022737"/>
    </source>
</evidence>
<evidence type="ECO:0000259" key="12">
    <source>
        <dbReference type="PROSITE" id="PS50262"/>
    </source>
</evidence>
<evidence type="ECO:0000256" key="5">
    <source>
        <dbReference type="ARBA" id="ARBA00022989"/>
    </source>
</evidence>
<protein>
    <submittedName>
        <fullName evidence="13">Uncharacterized protein</fullName>
    </submittedName>
</protein>